<reference evidence="2 3" key="1">
    <citation type="submission" date="2015-02" db="EMBL/GenBank/DDBJ databases">
        <authorList>
            <person name="Adams M."/>
            <person name="Sutton G."/>
            <person name="Nelson K."/>
            <person name="Bonomo R."/>
            <person name="McCorrison J."/>
            <person name="Sanka R."/>
            <person name="Brinkac L."/>
            <person name="Nierman W."/>
        </authorList>
    </citation>
    <scope>NUCLEOTIDE SEQUENCE [LARGE SCALE GENOMIC DNA]</scope>
    <source>
        <strain evidence="2 3">CIDEIMsCOL9</strain>
    </source>
</reference>
<organism evidence="2 3">
    <name type="scientific">Enterobacter chengduensis</name>
    <dbReference type="NCBI Taxonomy" id="2494701"/>
    <lineage>
        <taxon>Bacteria</taxon>
        <taxon>Pseudomonadati</taxon>
        <taxon>Pseudomonadota</taxon>
        <taxon>Gammaproteobacteria</taxon>
        <taxon>Enterobacterales</taxon>
        <taxon>Enterobacteriaceae</taxon>
        <taxon>Enterobacter</taxon>
        <taxon>Enterobacter cloacae complex</taxon>
    </lineage>
</organism>
<dbReference type="RefSeq" id="WP_045890543.1">
    <property type="nucleotide sequence ID" value="NZ_CP143738.1"/>
</dbReference>
<keyword evidence="3" id="KW-1185">Reference proteome</keyword>
<proteinExistence type="predicted"/>
<gene>
    <name evidence="2" type="ORF">SG71_16280</name>
</gene>
<dbReference type="CDD" id="cd00085">
    <property type="entry name" value="HNHc"/>
    <property type="match status" value="1"/>
</dbReference>
<dbReference type="InterPro" id="IPR058406">
    <property type="entry name" value="DUF8093"/>
</dbReference>
<dbReference type="InterPro" id="IPR003615">
    <property type="entry name" value="HNH_nuc"/>
</dbReference>
<evidence type="ECO:0000259" key="1">
    <source>
        <dbReference type="Pfam" id="PF26362"/>
    </source>
</evidence>
<dbReference type="SUPFAM" id="SSF54060">
    <property type="entry name" value="His-Me finger endonucleases"/>
    <property type="match status" value="1"/>
</dbReference>
<comment type="caution">
    <text evidence="2">The sequence shown here is derived from an EMBL/GenBank/DDBJ whole genome shotgun (WGS) entry which is preliminary data.</text>
</comment>
<dbReference type="PANTHER" id="PTHR34319:SF7">
    <property type="entry name" value="HNH ENDONUCLEASE DOMAIN-CONTAINING PROTEIN"/>
    <property type="match status" value="1"/>
</dbReference>
<dbReference type="InterPro" id="IPR052947">
    <property type="entry name" value="T6SS_Hcp1_domain"/>
</dbReference>
<evidence type="ECO:0000313" key="3">
    <source>
        <dbReference type="Proteomes" id="UP000033354"/>
    </source>
</evidence>
<evidence type="ECO:0000313" key="2">
    <source>
        <dbReference type="EMBL" id="KJX35003.1"/>
    </source>
</evidence>
<dbReference type="AlphaFoldDB" id="A0AAW3HEG7"/>
<accession>A0AAW3HEG7</accession>
<dbReference type="PANTHER" id="PTHR34319">
    <property type="entry name" value="MAJOR EXPORTED PROTEIN"/>
    <property type="match status" value="1"/>
</dbReference>
<sequence length="381" mass="43451">MHDFRLLMVWDAARELSPEDFQYILRPEIAFERARIYYDLDSDNYSHFSLQQMPKRKSEFITSFSTKYDRKRNGIYDGAYDHTQHNIDIGWFIGIDESEQWDYYNHPFYFDEKGDLVYDCFMSHWHEWFEMEVRDAYRKCLDSHQGRKPAPTQKIHYSDAPIQHAQAAKTINSKAAGRLLAADGVYNGNIEGFRKTAEQLGGDAVQGYDQVLNEKTAGSAIAAVSILLAKRPNAKLYEEMNRYLGKLRGETNFLDGLEIKQINYIKRDPAEAAALRREFNISVRKGFLKDIAGTPEAASKFNPSDLLRMSEGGVPVGWSVHHKLPLDDGGTNAFDNLSLIENEPFHKVLTNMQSSVTRGMIAGESKVTPWAVPTGSIYPLN</sequence>
<dbReference type="Pfam" id="PF26362">
    <property type="entry name" value="DUF8093"/>
    <property type="match status" value="1"/>
</dbReference>
<feature type="domain" description="DUF8093" evidence="1">
    <location>
        <begin position="14"/>
        <end position="153"/>
    </location>
</feature>
<protein>
    <recommendedName>
        <fullName evidence="1">DUF8093 domain-containing protein</fullName>
    </recommendedName>
</protein>
<name>A0AAW3HEG7_9ENTR</name>
<dbReference type="Proteomes" id="UP000033354">
    <property type="component" value="Unassembled WGS sequence"/>
</dbReference>
<dbReference type="InterPro" id="IPR044925">
    <property type="entry name" value="His-Me_finger_sf"/>
</dbReference>
<dbReference type="EMBL" id="JZKT01000024">
    <property type="protein sequence ID" value="KJX35003.1"/>
    <property type="molecule type" value="Genomic_DNA"/>
</dbReference>